<proteinExistence type="inferred from homology"/>
<dbReference type="PANTHER" id="PTHR30480:SF16">
    <property type="entry name" value="GLYCOSIDE HYDROLASE FAMILY 3 DOMAIN PROTEIN"/>
    <property type="match status" value="1"/>
</dbReference>
<keyword evidence="7" id="KW-1185">Reference proteome</keyword>
<dbReference type="EMBL" id="JAZHXI010000009">
    <property type="protein sequence ID" value="KAL2067765.1"/>
    <property type="molecule type" value="Genomic_DNA"/>
</dbReference>
<name>A0ABR4CDE0_9HELO</name>
<evidence type="ECO:0000259" key="5">
    <source>
        <dbReference type="PROSITE" id="PS51186"/>
    </source>
</evidence>
<dbReference type="Gene3D" id="3.20.20.300">
    <property type="entry name" value="Glycoside hydrolase, family 3, N-terminal domain"/>
    <property type="match status" value="1"/>
</dbReference>
<dbReference type="Pfam" id="PF13508">
    <property type="entry name" value="Acetyltransf_7"/>
    <property type="match status" value="1"/>
</dbReference>
<dbReference type="Gene3D" id="3.40.630.30">
    <property type="match status" value="2"/>
</dbReference>
<protein>
    <recommendedName>
        <fullName evidence="5">N-acetyltransferase domain-containing protein</fullName>
    </recommendedName>
</protein>
<evidence type="ECO:0000256" key="3">
    <source>
        <dbReference type="ARBA" id="ARBA00023180"/>
    </source>
</evidence>
<dbReference type="PANTHER" id="PTHR30480">
    <property type="entry name" value="BETA-HEXOSAMINIDASE-RELATED"/>
    <property type="match status" value="1"/>
</dbReference>
<dbReference type="PROSITE" id="PS51186">
    <property type="entry name" value="GNAT"/>
    <property type="match status" value="2"/>
</dbReference>
<dbReference type="InterPro" id="IPR017853">
    <property type="entry name" value="GH"/>
</dbReference>
<dbReference type="Pfam" id="PF00933">
    <property type="entry name" value="Glyco_hydro_3"/>
    <property type="match status" value="1"/>
</dbReference>
<dbReference type="InterPro" id="IPR036881">
    <property type="entry name" value="Glyco_hydro_3_C_sf"/>
</dbReference>
<dbReference type="SUPFAM" id="SSF51445">
    <property type="entry name" value="(Trans)glycosidases"/>
    <property type="match status" value="1"/>
</dbReference>
<evidence type="ECO:0000256" key="1">
    <source>
        <dbReference type="ARBA" id="ARBA00005336"/>
    </source>
</evidence>
<feature type="domain" description="N-acetyltransferase" evidence="5">
    <location>
        <begin position="759"/>
        <end position="892"/>
    </location>
</feature>
<dbReference type="CDD" id="cd04301">
    <property type="entry name" value="NAT_SF"/>
    <property type="match status" value="2"/>
</dbReference>
<dbReference type="Proteomes" id="UP001595075">
    <property type="component" value="Unassembled WGS sequence"/>
</dbReference>
<comment type="caution">
    <text evidence="6">The sequence shown here is derived from an EMBL/GenBank/DDBJ whole genome shotgun (WGS) entry which is preliminary data.</text>
</comment>
<comment type="similarity">
    <text evidence="1">Belongs to the glycosyl hydrolase 3 family.</text>
</comment>
<dbReference type="InterPro" id="IPR036962">
    <property type="entry name" value="Glyco_hydro_3_N_sf"/>
</dbReference>
<reference evidence="6 7" key="1">
    <citation type="journal article" date="2024" name="Commun. Biol.">
        <title>Comparative genomic analysis of thermophilic fungi reveals convergent evolutionary adaptations and gene losses.</title>
        <authorList>
            <person name="Steindorff A.S."/>
            <person name="Aguilar-Pontes M.V."/>
            <person name="Robinson A.J."/>
            <person name="Andreopoulos B."/>
            <person name="LaButti K."/>
            <person name="Kuo A."/>
            <person name="Mondo S."/>
            <person name="Riley R."/>
            <person name="Otillar R."/>
            <person name="Haridas S."/>
            <person name="Lipzen A."/>
            <person name="Grimwood J."/>
            <person name="Schmutz J."/>
            <person name="Clum A."/>
            <person name="Reid I.D."/>
            <person name="Moisan M.C."/>
            <person name="Butler G."/>
            <person name="Nguyen T.T.M."/>
            <person name="Dewar K."/>
            <person name="Conant G."/>
            <person name="Drula E."/>
            <person name="Henrissat B."/>
            <person name="Hansel C."/>
            <person name="Singer S."/>
            <person name="Hutchinson M.I."/>
            <person name="de Vries R.P."/>
            <person name="Natvig D.O."/>
            <person name="Powell A.J."/>
            <person name="Tsang A."/>
            <person name="Grigoriev I.V."/>
        </authorList>
    </citation>
    <scope>NUCLEOTIDE SEQUENCE [LARGE SCALE GENOMIC DNA]</scope>
    <source>
        <strain evidence="6 7">CBS 494.80</strain>
    </source>
</reference>
<evidence type="ECO:0000313" key="6">
    <source>
        <dbReference type="EMBL" id="KAL2067765.1"/>
    </source>
</evidence>
<dbReference type="SUPFAM" id="SSF55729">
    <property type="entry name" value="Acyl-CoA N-acyltransferases (Nat)"/>
    <property type="match status" value="1"/>
</dbReference>
<sequence length="892" mass="97873">MATSTSVPWSDEELRFKVGQLFIVGFHGHVASEDIKILIQTYKVGAVILFLRNIDNATQLLDLTNSLQGIAKEAGHKQGLFIAIDQENGLVTRIKSPVAVQLPGSMALGATGDAENAYQTASATAETLKSFGINTNYAPIADVNSEPKNPVIGVRSPSDNPETVGRFVSAQVKGLSEGGVIPCVKHFPGHGDTAVDSHYGLPVITKNKAQLDACELIPFRRAVNEGVESVMTAHIAMPGIGDQTLGDDHPSKKLPASLNPDAIKILREEMKYNGMIVSDCLEMDGVRATFGTEKSAVMALKAGTDCVMVCHTMSAQVGAIELVLEAVKSGEISQDQIQVSITKVEALKSKYVSNVAIPLYTLEDQNAKGRRIRQASLAAETYSKSTTVVRSVAEAFPIISSSKVKIVFISPGKAPIGGGAVESGDEKISEPNIPSTYIDLLRSQDPRIVDIRFHDGKSISSEDEEQIEEADVIILATRNATLSLYQKNFGLSLGRKFGEKLIVVATCDPYDFLEEKDEIKNYITIYEPTLPAFKAAVDVIFGIKKPLGTLPVGCPTTLHEIRPLSKSDEDISSLWNLWQEIFPKWPMELERLAINLRAEHGHHFIHENGFVMSYFFSVDGNNHGKITAVGVLPQYRGKGLGTALVAKAREALTERGQLKDIQLGSVFPRFWPGVPIDFARETKNFLLHRGFRKPIEPTARDFYRSIMGETAPADVLTKVSKLPLRFAPWSPELYDECITKQRANFKNIVSPSSTHSHIVFTLTNQPSHLQGWVEAYERLAVANQYHEVMVAFDTETNAQVGWTLMCSPSAVVLDNFPFINLLPSKEKTGLIGCVGVDEAARGKGVGLALLVKAIENMKLRGVEGVMIDWVTIRGFYERLGFEVAWEYETFEW</sequence>
<dbReference type="Gene3D" id="3.40.50.1700">
    <property type="entry name" value="Glycoside hydrolase family 3 C-terminal domain"/>
    <property type="match status" value="1"/>
</dbReference>
<keyword evidence="2" id="KW-0378">Hydrolase</keyword>
<dbReference type="InterPro" id="IPR016181">
    <property type="entry name" value="Acyl_CoA_acyltransferase"/>
</dbReference>
<evidence type="ECO:0000256" key="4">
    <source>
        <dbReference type="ARBA" id="ARBA00023295"/>
    </source>
</evidence>
<feature type="domain" description="N-acetyltransferase" evidence="5">
    <location>
        <begin position="559"/>
        <end position="712"/>
    </location>
</feature>
<dbReference type="Pfam" id="PF00583">
    <property type="entry name" value="Acetyltransf_1"/>
    <property type="match status" value="1"/>
</dbReference>
<dbReference type="InterPro" id="IPR001764">
    <property type="entry name" value="Glyco_hydro_3_N"/>
</dbReference>
<organism evidence="6 7">
    <name type="scientific">Oculimacula yallundae</name>
    <dbReference type="NCBI Taxonomy" id="86028"/>
    <lineage>
        <taxon>Eukaryota</taxon>
        <taxon>Fungi</taxon>
        <taxon>Dikarya</taxon>
        <taxon>Ascomycota</taxon>
        <taxon>Pezizomycotina</taxon>
        <taxon>Leotiomycetes</taxon>
        <taxon>Helotiales</taxon>
        <taxon>Ploettnerulaceae</taxon>
        <taxon>Oculimacula</taxon>
    </lineage>
</organism>
<accession>A0ABR4CDE0</accession>
<dbReference type="InterPro" id="IPR050226">
    <property type="entry name" value="NagZ_Beta-hexosaminidase"/>
</dbReference>
<keyword evidence="3" id="KW-0325">Glycoprotein</keyword>
<evidence type="ECO:0000256" key="2">
    <source>
        <dbReference type="ARBA" id="ARBA00022801"/>
    </source>
</evidence>
<gene>
    <name evidence="6" type="ORF">VTL71DRAFT_15861</name>
</gene>
<evidence type="ECO:0000313" key="7">
    <source>
        <dbReference type="Proteomes" id="UP001595075"/>
    </source>
</evidence>
<dbReference type="InterPro" id="IPR000182">
    <property type="entry name" value="GNAT_dom"/>
</dbReference>
<keyword evidence="4" id="KW-0326">Glycosidase</keyword>